<evidence type="ECO:0000313" key="2">
    <source>
        <dbReference type="EMBL" id="BCS28276.1"/>
    </source>
</evidence>
<sequence>MASTMPWIKTLLLLSLFWLQLLCVDGYFIDKSCKDIENKLKISMRKVQQSADSALQELNKDENSDIRDLRRWFFRDGDLPKVKNVYHFIQDLTPFGETKTARVTPPTIYCNLNRFTEVHERLGDSQDDRYLKDDQDGTTQIWDQGYEGCKGGTTVAYTSAFKSNGNNHLIIQLCPWYLDQVTTAEFTNADGTLPKVQGLRSYDPERDSSDVDPDADVWASRLDFTLLHELVHALPFGYNIKGDPAYDWHPCVALGEEEGCNNPESYAFFALGVRKIKDEGLKFTKEGKLVAVAKKTAKRFQRAIMKLWKA</sequence>
<feature type="chain" id="PRO_5031409679" description="Lysine-specific metallo-endopeptidase domain-containing protein" evidence="1">
    <location>
        <begin position="27"/>
        <end position="310"/>
    </location>
</feature>
<proteinExistence type="predicted"/>
<dbReference type="OrthoDB" id="4507347at2759"/>
<dbReference type="RefSeq" id="XP_041560462.1">
    <property type="nucleotide sequence ID" value="XM_041694653.1"/>
</dbReference>
<reference evidence="2" key="1">
    <citation type="submission" date="2021-01" db="EMBL/GenBank/DDBJ databases">
        <authorList>
            <consortium name="Aspergillus puulaauensis MK2 genome sequencing consortium"/>
            <person name="Kazuki M."/>
            <person name="Futagami T."/>
        </authorList>
    </citation>
    <scope>NUCLEOTIDE SEQUENCE</scope>
    <source>
        <strain evidence="2">MK2</strain>
    </source>
</reference>
<protein>
    <recommendedName>
        <fullName evidence="4">Lysine-specific metallo-endopeptidase domain-containing protein</fullName>
    </recommendedName>
</protein>
<dbReference type="GO" id="GO:0008237">
    <property type="term" value="F:metallopeptidase activity"/>
    <property type="evidence" value="ECO:0007669"/>
    <property type="project" value="InterPro"/>
</dbReference>
<gene>
    <name evidence="2" type="ORF">APUU_61324S</name>
</gene>
<reference evidence="2" key="2">
    <citation type="submission" date="2021-02" db="EMBL/GenBank/DDBJ databases">
        <title>Aspergillus puulaauensis MK2 genome sequence.</title>
        <authorList>
            <person name="Futagami T."/>
            <person name="Mori K."/>
            <person name="Kadooka C."/>
            <person name="Tanaka T."/>
        </authorList>
    </citation>
    <scope>NUCLEOTIDE SEQUENCE</scope>
    <source>
        <strain evidence="2">MK2</strain>
    </source>
</reference>
<accession>A0A7R7XV22</accession>
<evidence type="ECO:0000256" key="1">
    <source>
        <dbReference type="SAM" id="SignalP"/>
    </source>
</evidence>
<dbReference type="AlphaFoldDB" id="A0A7R7XV22"/>
<dbReference type="Proteomes" id="UP000654913">
    <property type="component" value="Chromosome 6"/>
</dbReference>
<keyword evidence="1" id="KW-0732">Signal</keyword>
<dbReference type="InterPro" id="IPR024079">
    <property type="entry name" value="MetalloPept_cat_dom_sf"/>
</dbReference>
<organism evidence="2 3">
    <name type="scientific">Aspergillus puulaauensis</name>
    <dbReference type="NCBI Taxonomy" id="1220207"/>
    <lineage>
        <taxon>Eukaryota</taxon>
        <taxon>Fungi</taxon>
        <taxon>Dikarya</taxon>
        <taxon>Ascomycota</taxon>
        <taxon>Pezizomycotina</taxon>
        <taxon>Eurotiomycetes</taxon>
        <taxon>Eurotiomycetidae</taxon>
        <taxon>Eurotiales</taxon>
        <taxon>Aspergillaceae</taxon>
        <taxon>Aspergillus</taxon>
    </lineage>
</organism>
<dbReference type="KEGG" id="apuu:APUU_61324S"/>
<evidence type="ECO:0000313" key="3">
    <source>
        <dbReference type="Proteomes" id="UP000654913"/>
    </source>
</evidence>
<evidence type="ECO:0008006" key="4">
    <source>
        <dbReference type="Google" id="ProtNLM"/>
    </source>
</evidence>
<dbReference type="SUPFAM" id="SSF55486">
    <property type="entry name" value="Metalloproteases ('zincins'), catalytic domain"/>
    <property type="match status" value="1"/>
</dbReference>
<dbReference type="GeneID" id="64978273"/>
<dbReference type="EMBL" id="AP024448">
    <property type="protein sequence ID" value="BCS28276.1"/>
    <property type="molecule type" value="Genomic_DNA"/>
</dbReference>
<feature type="signal peptide" evidence="1">
    <location>
        <begin position="1"/>
        <end position="26"/>
    </location>
</feature>
<name>A0A7R7XV22_9EURO</name>
<keyword evidence="3" id="KW-1185">Reference proteome</keyword>
<dbReference type="Gene3D" id="3.40.390.10">
    <property type="entry name" value="Collagenase (Catalytic Domain)"/>
    <property type="match status" value="1"/>
</dbReference>